<dbReference type="InterPro" id="IPR004838">
    <property type="entry name" value="NHTrfase_class1_PyrdxlP-BS"/>
</dbReference>
<dbReference type="InterPro" id="IPR004839">
    <property type="entry name" value="Aminotransferase_I/II_large"/>
</dbReference>
<dbReference type="EC" id="2.6.1.-" evidence="6"/>
<comment type="similarity">
    <text evidence="2 6">Belongs to the class-I pyridoxal-phosphate-dependent aminotransferase family.</text>
</comment>
<evidence type="ECO:0000256" key="3">
    <source>
        <dbReference type="ARBA" id="ARBA00022576"/>
    </source>
</evidence>
<sequence>MSSNQPLPSTLTRISDRAKVVRPFSVMNILQRVAELEEQGRDIISLCVGEPLQGAPKAVRTRAADIMTDGTSLGYSPAAGILPLREALSGHYKRWYGLDIPAERFFVTTGSSGAFLLSFLACFDPGDRVALARPGYAAYKNILAGLGIEVVELDCGPDERFQPTVELLDQAHSEGALAGVMLASPANPTGTMIPGEQFEQLSKWCHSHDVRIISDEIYHGITFTDSIGDCALQFNDDAIVISSFSKYWGMTGWRLGWAVLPENLVDTVSGLAGNYALCAPVPAQHAAVEAFTESAYAEGEEALAGFARARQNVLDAAPSLGWRDLAPADGAFYMYGLVEDVLGPYETATQWCSALLETEGVAVSPGLDFDNVNGDKWVRISLAAGPEAVAEALRRIAKFQAAYLEK</sequence>
<keyword evidence="3 6" id="KW-0032">Aminotransferase</keyword>
<dbReference type="Gene3D" id="3.40.640.10">
    <property type="entry name" value="Type I PLP-dependent aspartate aminotransferase-like (Major domain)"/>
    <property type="match status" value="1"/>
</dbReference>
<evidence type="ECO:0000313" key="9">
    <source>
        <dbReference type="Proteomes" id="UP000235598"/>
    </source>
</evidence>
<comment type="cofactor">
    <cofactor evidence="1 6">
        <name>pyridoxal 5'-phosphate</name>
        <dbReference type="ChEBI" id="CHEBI:597326"/>
    </cofactor>
</comment>
<dbReference type="GO" id="GO:0006520">
    <property type="term" value="P:amino acid metabolic process"/>
    <property type="evidence" value="ECO:0007669"/>
    <property type="project" value="InterPro"/>
</dbReference>
<dbReference type="PANTHER" id="PTHR46383:SF2">
    <property type="entry name" value="AMINOTRANSFERASE"/>
    <property type="match status" value="1"/>
</dbReference>
<name>A0A2N6VLA2_9MICO</name>
<protein>
    <recommendedName>
        <fullName evidence="6">Aminotransferase</fullName>
        <ecNumber evidence="6">2.6.1.-</ecNumber>
    </recommendedName>
</protein>
<dbReference type="GO" id="GO:0030170">
    <property type="term" value="F:pyridoxal phosphate binding"/>
    <property type="evidence" value="ECO:0007669"/>
    <property type="project" value="InterPro"/>
</dbReference>
<keyword evidence="5" id="KW-0663">Pyridoxal phosphate</keyword>
<evidence type="ECO:0000256" key="6">
    <source>
        <dbReference type="RuleBase" id="RU000481"/>
    </source>
</evidence>
<proteinExistence type="inferred from homology"/>
<gene>
    <name evidence="8" type="ORF">CJ199_07355</name>
</gene>
<dbReference type="EMBL" id="PNHK01000003">
    <property type="protein sequence ID" value="PMD04915.1"/>
    <property type="molecule type" value="Genomic_DNA"/>
</dbReference>
<dbReference type="SUPFAM" id="SSF53383">
    <property type="entry name" value="PLP-dependent transferases"/>
    <property type="match status" value="1"/>
</dbReference>
<dbReference type="Proteomes" id="UP000235598">
    <property type="component" value="Unassembled WGS sequence"/>
</dbReference>
<reference evidence="8 9" key="1">
    <citation type="submission" date="2017-09" db="EMBL/GenBank/DDBJ databases">
        <title>Bacterial strain isolated from the female urinary microbiota.</title>
        <authorList>
            <person name="Thomas-White K."/>
            <person name="Kumar N."/>
            <person name="Forster S."/>
            <person name="Putonti C."/>
            <person name="Lawley T."/>
            <person name="Wolfe A.J."/>
        </authorList>
    </citation>
    <scope>NUCLEOTIDE SEQUENCE [LARGE SCALE GENOMIC DNA]</scope>
    <source>
        <strain evidence="8 9">UMB1301</strain>
    </source>
</reference>
<dbReference type="InterPro" id="IPR015421">
    <property type="entry name" value="PyrdxlP-dep_Trfase_major"/>
</dbReference>
<evidence type="ECO:0000256" key="1">
    <source>
        <dbReference type="ARBA" id="ARBA00001933"/>
    </source>
</evidence>
<dbReference type="InterPro" id="IPR050596">
    <property type="entry name" value="AspAT/PAT-like"/>
</dbReference>
<dbReference type="InterPro" id="IPR015424">
    <property type="entry name" value="PyrdxlP-dep_Trfase"/>
</dbReference>
<dbReference type="RefSeq" id="WP_102238858.1">
    <property type="nucleotide sequence ID" value="NZ_PNHK01000003.1"/>
</dbReference>
<feature type="domain" description="Aminotransferase class I/classII large" evidence="7">
    <location>
        <begin position="42"/>
        <end position="393"/>
    </location>
</feature>
<evidence type="ECO:0000256" key="2">
    <source>
        <dbReference type="ARBA" id="ARBA00007441"/>
    </source>
</evidence>
<dbReference type="PROSITE" id="PS00105">
    <property type="entry name" value="AA_TRANSFER_CLASS_1"/>
    <property type="match status" value="1"/>
</dbReference>
<dbReference type="OrthoDB" id="9763453at2"/>
<dbReference type="AlphaFoldDB" id="A0A2N6VLA2"/>
<dbReference type="PANTHER" id="PTHR46383">
    <property type="entry name" value="ASPARTATE AMINOTRANSFERASE"/>
    <property type="match status" value="1"/>
</dbReference>
<accession>A0A2N6VLA2</accession>
<comment type="caution">
    <text evidence="8">The sequence shown here is derived from an EMBL/GenBank/DDBJ whole genome shotgun (WGS) entry which is preliminary data.</text>
</comment>
<organism evidence="8 9">
    <name type="scientific">Brevibacterium paucivorans</name>
    <dbReference type="NCBI Taxonomy" id="170994"/>
    <lineage>
        <taxon>Bacteria</taxon>
        <taxon>Bacillati</taxon>
        <taxon>Actinomycetota</taxon>
        <taxon>Actinomycetes</taxon>
        <taxon>Micrococcales</taxon>
        <taxon>Brevibacteriaceae</taxon>
        <taxon>Brevibacterium</taxon>
    </lineage>
</organism>
<evidence type="ECO:0000256" key="4">
    <source>
        <dbReference type="ARBA" id="ARBA00022679"/>
    </source>
</evidence>
<dbReference type="GO" id="GO:0008483">
    <property type="term" value="F:transaminase activity"/>
    <property type="evidence" value="ECO:0007669"/>
    <property type="project" value="UniProtKB-KW"/>
</dbReference>
<evidence type="ECO:0000259" key="7">
    <source>
        <dbReference type="Pfam" id="PF00155"/>
    </source>
</evidence>
<keyword evidence="4 6" id="KW-0808">Transferase</keyword>
<evidence type="ECO:0000256" key="5">
    <source>
        <dbReference type="ARBA" id="ARBA00022898"/>
    </source>
</evidence>
<dbReference type="CDD" id="cd00609">
    <property type="entry name" value="AAT_like"/>
    <property type="match status" value="1"/>
</dbReference>
<dbReference type="Pfam" id="PF00155">
    <property type="entry name" value="Aminotran_1_2"/>
    <property type="match status" value="1"/>
</dbReference>
<evidence type="ECO:0000313" key="8">
    <source>
        <dbReference type="EMBL" id="PMD04915.1"/>
    </source>
</evidence>